<dbReference type="Proteomes" id="UP000005459">
    <property type="component" value="Unassembled WGS sequence"/>
</dbReference>
<accession>F9UHW8</accession>
<proteinExistence type="predicted"/>
<dbReference type="AlphaFoldDB" id="F9UHW8"/>
<keyword evidence="2" id="KW-1185">Reference proteome</keyword>
<dbReference type="OrthoDB" id="9805913at2"/>
<gene>
    <name evidence="1" type="ORF">ThimaDRAFT_4521</name>
</gene>
<organism evidence="1 2">
    <name type="scientific">Thiocapsa marina 5811</name>
    <dbReference type="NCBI Taxonomy" id="768671"/>
    <lineage>
        <taxon>Bacteria</taxon>
        <taxon>Pseudomonadati</taxon>
        <taxon>Pseudomonadota</taxon>
        <taxon>Gammaproteobacteria</taxon>
        <taxon>Chromatiales</taxon>
        <taxon>Chromatiaceae</taxon>
        <taxon>Thiocapsa</taxon>
    </lineage>
</organism>
<reference evidence="1 2" key="1">
    <citation type="submission" date="2011-06" db="EMBL/GenBank/DDBJ databases">
        <title>The draft genome of Thiocapsa marina 5811.</title>
        <authorList>
            <consortium name="US DOE Joint Genome Institute (JGI-PGF)"/>
            <person name="Lucas S."/>
            <person name="Han J."/>
            <person name="Cheng J.-F."/>
            <person name="Goodwin L."/>
            <person name="Pitluck S."/>
            <person name="Peters L."/>
            <person name="Land M.L."/>
            <person name="Hauser L."/>
            <person name="Vogl K."/>
            <person name="Liu Z."/>
            <person name="Imhoff J."/>
            <person name="Thiel V."/>
            <person name="Frigaard N.-U."/>
            <person name="Bryant D."/>
            <person name="Woyke T.J."/>
        </authorList>
    </citation>
    <scope>NUCLEOTIDE SEQUENCE [LARGE SCALE GENOMIC DNA]</scope>
    <source>
        <strain evidence="1 2">5811</strain>
    </source>
</reference>
<dbReference type="STRING" id="768671.ThimaDRAFT_4521"/>
<sequence>MRLADRAGADVGAVALTQALHRTILLVESIERVRDRTGWQRRIMFFTPILIGLRKMEAPLASYEDLAHGVRREFADSRQALVELNGAL</sequence>
<evidence type="ECO:0000313" key="2">
    <source>
        <dbReference type="Proteomes" id="UP000005459"/>
    </source>
</evidence>
<dbReference type="EMBL" id="AFWV01000021">
    <property type="protein sequence ID" value="EGV16144.1"/>
    <property type="molecule type" value="Genomic_DNA"/>
</dbReference>
<dbReference type="eggNOG" id="COG3550">
    <property type="taxonomic scope" value="Bacteria"/>
</dbReference>
<protein>
    <submittedName>
        <fullName evidence="1">HipA domain-containing protein</fullName>
    </submittedName>
</protein>
<dbReference type="RefSeq" id="WP_007195392.1">
    <property type="nucleotide sequence ID" value="NZ_AFWV01000021.1"/>
</dbReference>
<name>F9UHW8_9GAMM</name>
<evidence type="ECO:0000313" key="1">
    <source>
        <dbReference type="EMBL" id="EGV16144.1"/>
    </source>
</evidence>